<feature type="domain" description="BPL/LPL catalytic" evidence="1">
    <location>
        <begin position="14"/>
        <end position="197"/>
    </location>
</feature>
<organism evidence="2 3">
    <name type="scientific">Methylobacterium gnaphalii</name>
    <dbReference type="NCBI Taxonomy" id="1010610"/>
    <lineage>
        <taxon>Bacteria</taxon>
        <taxon>Pseudomonadati</taxon>
        <taxon>Pseudomonadota</taxon>
        <taxon>Alphaproteobacteria</taxon>
        <taxon>Hyphomicrobiales</taxon>
        <taxon>Methylobacteriaceae</taxon>
        <taxon>Methylobacterium</taxon>
    </lineage>
</organism>
<evidence type="ECO:0000259" key="1">
    <source>
        <dbReference type="Pfam" id="PF16917"/>
    </source>
</evidence>
<protein>
    <recommendedName>
        <fullName evidence="1">BPL/LPL catalytic domain-containing protein</fullName>
    </recommendedName>
</protein>
<dbReference type="Gene3D" id="3.30.930.10">
    <property type="entry name" value="Bira Bifunctional Protein, Domain 2"/>
    <property type="match status" value="1"/>
</dbReference>
<keyword evidence="3" id="KW-1185">Reference proteome</keyword>
<evidence type="ECO:0000313" key="3">
    <source>
        <dbReference type="Proteomes" id="UP000321750"/>
    </source>
</evidence>
<dbReference type="EMBL" id="BJZV01000032">
    <property type="protein sequence ID" value="GEP12182.1"/>
    <property type="molecule type" value="Genomic_DNA"/>
</dbReference>
<gene>
    <name evidence="2" type="ORF">MGN01_40270</name>
</gene>
<reference evidence="2 3" key="1">
    <citation type="submission" date="2019-07" db="EMBL/GenBank/DDBJ databases">
        <title>Whole genome shotgun sequence of Methylobacterium gnaphalii NBRC 107716.</title>
        <authorList>
            <person name="Hosoyama A."/>
            <person name="Uohara A."/>
            <person name="Ohji S."/>
            <person name="Ichikawa N."/>
        </authorList>
    </citation>
    <scope>NUCLEOTIDE SEQUENCE [LARGE SCALE GENOMIC DNA]</scope>
    <source>
        <strain evidence="2 3">NBRC 107716</strain>
    </source>
</reference>
<dbReference type="InterPro" id="IPR045864">
    <property type="entry name" value="aa-tRNA-synth_II/BPL/LPL"/>
</dbReference>
<proteinExistence type="predicted"/>
<dbReference type="Proteomes" id="UP000321750">
    <property type="component" value="Unassembled WGS sequence"/>
</dbReference>
<dbReference type="RefSeq" id="WP_147048575.1">
    <property type="nucleotide sequence ID" value="NZ_BJZV01000032.1"/>
</dbReference>
<dbReference type="AlphaFoldDB" id="A0A512JQG3"/>
<name>A0A512JQG3_9HYPH</name>
<dbReference type="Pfam" id="PF16917">
    <property type="entry name" value="BPL_LplA_LipB_2"/>
    <property type="match status" value="1"/>
</dbReference>
<sequence>MTPLHDAGLACLLLPPGFSARLAERSPGAHLEACRLAAAGQAEPATLVIGRRDDLIEFSVVLAPDEPLASARRAFFAGMVALGDAVGAYGPPEMPVTFDWDGSLNFNGARLGGGRLGWPEGCAEEDDPDWLVFSAALIGSKAAFGDPGHTPESTALDEEGFGGGLRMALIESFARHLTKAFEVWREDGFERIAAIYLSRWPLDAGVRASIDAFGDGRLTYPDGRKEHLFLRAALQMHAWFDPATGGVRL</sequence>
<evidence type="ECO:0000313" key="2">
    <source>
        <dbReference type="EMBL" id="GEP12182.1"/>
    </source>
</evidence>
<accession>A0A512JQG3</accession>
<dbReference type="InterPro" id="IPR004143">
    <property type="entry name" value="BPL_LPL_catalytic"/>
</dbReference>
<dbReference type="OrthoDB" id="7657788at2"/>
<comment type="caution">
    <text evidence="2">The sequence shown here is derived from an EMBL/GenBank/DDBJ whole genome shotgun (WGS) entry which is preliminary data.</text>
</comment>